<dbReference type="EMBL" id="JAUNZN010000044">
    <property type="protein sequence ID" value="KAK4806151.1"/>
    <property type="molecule type" value="Genomic_DNA"/>
</dbReference>
<evidence type="ECO:0000256" key="1">
    <source>
        <dbReference type="SAM" id="MobiDB-lite"/>
    </source>
</evidence>
<proteinExistence type="predicted"/>
<sequence length="615" mass="69365">MTEHWNRLPRELVESPALEYRQKPISARQSRVVGRVTTMTQRNRLASNFINWRIPQTDKLSDLTSLTNEQRRFGNGAIFRASRSQTCIYILEKQRKREEKQEKERRREEERERKSITSLGSRDDDDRRGNPPVVGVRALPWGGPSLLLANPRLQLHFGQTMDFLDFHPMEGPVPQDHLAHSKLCFSLQLNFTEGRQEVFQPSDHFRGPPLDPLQQVHVFLVLGTPELEAVLQVGGSHQSRVEGQNHLPRPAGHASFDAAQDTVGLLGCEHTLLAHVQLFVHQYPQVLLCRTALNPFIPQPVWIPGVAPTQVQDLALGLVEPHEVRTGPRLQPVKVPLDGIPSLRHVNCTTQLGVICKLAEGALNPTVYVIDEDIKQDWSQYGPLRDTTCHRSPSGQKYLFSNSVAPLCRLPPDCRRGADGVPDQQVSTHWSPLSSLPRVGYGKTNRARLSAQSHLGRQNVVPKIGRQRYFNILRTLKEDPSVVGLLKVEEQQVPIATMTVHWRRYRTNRDSLIPIHKLTRQLENQGCTSWGPLSSPARQRAACQDLPLSRDASQGYSSRLRDSLPQQILVYSHSIHDNLEVSVAVDKSMLQQVHLEASVAVHEVMLEHLKACGHG</sequence>
<feature type="compositionally biased region" description="Basic and acidic residues" evidence="1">
    <location>
        <begin position="98"/>
        <end position="129"/>
    </location>
</feature>
<comment type="caution">
    <text evidence="3">The sequence shown here is derived from an EMBL/GenBank/DDBJ whole genome shotgun (WGS) entry which is preliminary data.</text>
</comment>
<feature type="region of interest" description="Disordered" evidence="1">
    <location>
        <begin position="98"/>
        <end position="131"/>
    </location>
</feature>
<gene>
    <name evidence="2" type="ORF">QYF61_001074</name>
    <name evidence="3" type="ORF">QYF61_001078</name>
</gene>
<accession>A0AAN7N1B3</accession>
<dbReference type="Proteomes" id="UP001333110">
    <property type="component" value="Unassembled WGS sequence"/>
</dbReference>
<dbReference type="EMBL" id="JAUNZN010000044">
    <property type="protein sequence ID" value="KAK4806155.1"/>
    <property type="molecule type" value="Genomic_DNA"/>
</dbReference>
<evidence type="ECO:0000313" key="4">
    <source>
        <dbReference type="Proteomes" id="UP001333110"/>
    </source>
</evidence>
<name>A0AAN7N1B3_MYCAM</name>
<organism evidence="3 4">
    <name type="scientific">Mycteria americana</name>
    <name type="common">Wood stork</name>
    <dbReference type="NCBI Taxonomy" id="33587"/>
    <lineage>
        <taxon>Eukaryota</taxon>
        <taxon>Metazoa</taxon>
        <taxon>Chordata</taxon>
        <taxon>Craniata</taxon>
        <taxon>Vertebrata</taxon>
        <taxon>Euteleostomi</taxon>
        <taxon>Archelosauria</taxon>
        <taxon>Archosauria</taxon>
        <taxon>Dinosauria</taxon>
        <taxon>Saurischia</taxon>
        <taxon>Theropoda</taxon>
        <taxon>Coelurosauria</taxon>
        <taxon>Aves</taxon>
        <taxon>Neognathae</taxon>
        <taxon>Neoaves</taxon>
        <taxon>Aequornithes</taxon>
        <taxon>Ciconiiformes</taxon>
        <taxon>Ciconiidae</taxon>
        <taxon>Mycteria</taxon>
    </lineage>
</organism>
<keyword evidence="4" id="KW-1185">Reference proteome</keyword>
<evidence type="ECO:0000313" key="3">
    <source>
        <dbReference type="EMBL" id="KAK4806155.1"/>
    </source>
</evidence>
<dbReference type="AlphaFoldDB" id="A0AAN7N1B3"/>
<protein>
    <submittedName>
        <fullName evidence="3">Uncharacterized protein</fullName>
    </submittedName>
</protein>
<evidence type="ECO:0000313" key="2">
    <source>
        <dbReference type="EMBL" id="KAK4806151.1"/>
    </source>
</evidence>
<reference evidence="3 4" key="1">
    <citation type="journal article" date="2023" name="J. Hered.">
        <title>Chromosome-level genome of the wood stork (Mycteria americana) provides insight into avian chromosome evolution.</title>
        <authorList>
            <person name="Flamio R. Jr."/>
            <person name="Ramstad K.M."/>
        </authorList>
    </citation>
    <scope>NUCLEOTIDE SEQUENCE [LARGE SCALE GENOMIC DNA]</scope>
    <source>
        <strain evidence="3">JAX WOST 10</strain>
    </source>
</reference>